<evidence type="ECO:0000313" key="2">
    <source>
        <dbReference type="Proteomes" id="UP000026960"/>
    </source>
</evidence>
<dbReference type="InterPro" id="IPR009003">
    <property type="entry name" value="Peptidase_S1_PA"/>
</dbReference>
<dbReference type="EnsemblPlants" id="OBART06G02720.1">
    <property type="protein sequence ID" value="OBART06G02720.1"/>
    <property type="gene ID" value="OBART06G02720"/>
</dbReference>
<proteinExistence type="predicted"/>
<dbReference type="HOGENOM" id="CLU_1130554_0_0_1"/>
<reference evidence="1" key="2">
    <citation type="submission" date="2015-03" db="UniProtKB">
        <authorList>
            <consortium name="EnsemblPlants"/>
        </authorList>
    </citation>
    <scope>IDENTIFICATION</scope>
</reference>
<keyword evidence="2" id="KW-1185">Reference proteome</keyword>
<accession>A0A0D3GCN2</accession>
<protein>
    <recommendedName>
        <fullName evidence="3">Trypsin-like peptidase domain-containing protein</fullName>
    </recommendedName>
</protein>
<dbReference type="eggNOG" id="ENOG502R795">
    <property type="taxonomic scope" value="Eukaryota"/>
</dbReference>
<dbReference type="Pfam" id="PF13365">
    <property type="entry name" value="Trypsin_2"/>
    <property type="match status" value="1"/>
</dbReference>
<name>A0A0D3GCN2_9ORYZ</name>
<dbReference type="SUPFAM" id="SSF50494">
    <property type="entry name" value="Trypsin-like serine proteases"/>
    <property type="match status" value="1"/>
</dbReference>
<sequence length="246" mass="26920">MSKTNPNQLVETSAELARDAVLTVIVIKNRIVDSVRFRGVVFGTAFVIRSDDWGSIVLTAQHVVEDLQPGDTLRVRTMLQSGVRELSASVLYEHRWSDVAILSVPGLRNVRQLTFEPSVLNSDSVIGVGYANPIDLFPGIEMACKRIPDLSPGSVVSTEYVGLYQGVDVTFVHLEMVGMRGMSGMPILNATGVVAMLIEGEGAYSTAVSYGTVFQVLKAYLKIRLRHHMDAPVDTMTMEQVLDALH</sequence>
<dbReference type="Gene3D" id="2.40.10.120">
    <property type="match status" value="1"/>
</dbReference>
<dbReference type="PaxDb" id="65489-OBART06G02720.1"/>
<dbReference type="Gramene" id="OBART06G02720.1">
    <property type="protein sequence ID" value="OBART06G02720.1"/>
    <property type="gene ID" value="OBART06G02720"/>
</dbReference>
<dbReference type="Proteomes" id="UP000026960">
    <property type="component" value="Chromosome 6"/>
</dbReference>
<reference evidence="1" key="1">
    <citation type="journal article" date="2009" name="Rice">
        <title>De Novo Next Generation Sequencing of Plant Genomes.</title>
        <authorList>
            <person name="Rounsley S."/>
            <person name="Marri P.R."/>
            <person name="Yu Y."/>
            <person name="He R."/>
            <person name="Sisneros N."/>
            <person name="Goicoechea J.L."/>
            <person name="Lee S.J."/>
            <person name="Angelova A."/>
            <person name="Kudrna D."/>
            <person name="Luo M."/>
            <person name="Affourtit J."/>
            <person name="Desany B."/>
            <person name="Knight J."/>
            <person name="Niazi F."/>
            <person name="Egholm M."/>
            <person name="Wing R.A."/>
        </authorList>
    </citation>
    <scope>NUCLEOTIDE SEQUENCE [LARGE SCALE GENOMIC DNA]</scope>
    <source>
        <strain evidence="1">cv. IRGC 105608</strain>
    </source>
</reference>
<organism evidence="1">
    <name type="scientific">Oryza barthii</name>
    <dbReference type="NCBI Taxonomy" id="65489"/>
    <lineage>
        <taxon>Eukaryota</taxon>
        <taxon>Viridiplantae</taxon>
        <taxon>Streptophyta</taxon>
        <taxon>Embryophyta</taxon>
        <taxon>Tracheophyta</taxon>
        <taxon>Spermatophyta</taxon>
        <taxon>Magnoliopsida</taxon>
        <taxon>Liliopsida</taxon>
        <taxon>Poales</taxon>
        <taxon>Poaceae</taxon>
        <taxon>BOP clade</taxon>
        <taxon>Oryzoideae</taxon>
        <taxon>Oryzeae</taxon>
        <taxon>Oryzinae</taxon>
        <taxon>Oryza</taxon>
    </lineage>
</organism>
<evidence type="ECO:0008006" key="3">
    <source>
        <dbReference type="Google" id="ProtNLM"/>
    </source>
</evidence>
<dbReference type="AlphaFoldDB" id="A0A0D3GCN2"/>
<evidence type="ECO:0000313" key="1">
    <source>
        <dbReference type="EnsemblPlants" id="OBART06G02720.1"/>
    </source>
</evidence>